<dbReference type="Pfam" id="PF01042">
    <property type="entry name" value="Ribonuc_L-PSP"/>
    <property type="match status" value="1"/>
</dbReference>
<dbReference type="EMBL" id="BAAATD010000009">
    <property type="protein sequence ID" value="GAA2618212.1"/>
    <property type="molecule type" value="Genomic_DNA"/>
</dbReference>
<proteinExistence type="inferred from homology"/>
<keyword evidence="3" id="KW-1185">Reference proteome</keyword>
<sequence length="131" mass="14143">MSHTIVNPSELHDPVRFGYSHVAETSGGLVFIAGQYASDGNGEVPTADFAEQVRLSLANLRTALRAVGLDYEHVVQLRTYIVDHDLAKLEILGRHIGEIWGGEPPTQTLNGVAALALPGMKFEIDAIAVRP</sequence>
<dbReference type="SUPFAM" id="SSF55298">
    <property type="entry name" value="YjgF-like"/>
    <property type="match status" value="1"/>
</dbReference>
<gene>
    <name evidence="2" type="ORF">GCM10010411_62030</name>
</gene>
<name>A0ABP6CF70_9ACTN</name>
<dbReference type="Gene3D" id="3.30.1330.40">
    <property type="entry name" value="RutC-like"/>
    <property type="match status" value="1"/>
</dbReference>
<protein>
    <submittedName>
        <fullName evidence="2">RidA family protein</fullName>
    </submittedName>
</protein>
<dbReference type="InterPro" id="IPR035959">
    <property type="entry name" value="RutC-like_sf"/>
</dbReference>
<evidence type="ECO:0000313" key="3">
    <source>
        <dbReference type="Proteomes" id="UP001501509"/>
    </source>
</evidence>
<dbReference type="PANTHER" id="PTHR11803">
    <property type="entry name" value="2-IMINOBUTANOATE/2-IMINOPROPANOATE DEAMINASE RIDA"/>
    <property type="match status" value="1"/>
</dbReference>
<dbReference type="RefSeq" id="WP_344546020.1">
    <property type="nucleotide sequence ID" value="NZ_BAAATD010000009.1"/>
</dbReference>
<reference evidence="3" key="1">
    <citation type="journal article" date="2019" name="Int. J. Syst. Evol. Microbiol.">
        <title>The Global Catalogue of Microorganisms (GCM) 10K type strain sequencing project: providing services to taxonomists for standard genome sequencing and annotation.</title>
        <authorList>
            <consortium name="The Broad Institute Genomics Platform"/>
            <consortium name="The Broad Institute Genome Sequencing Center for Infectious Disease"/>
            <person name="Wu L."/>
            <person name="Ma J."/>
        </authorList>
    </citation>
    <scope>NUCLEOTIDE SEQUENCE [LARGE SCALE GENOMIC DNA]</scope>
    <source>
        <strain evidence="3">JCM 6833</strain>
    </source>
</reference>
<dbReference type="InterPro" id="IPR006175">
    <property type="entry name" value="YjgF/YER057c/UK114"/>
</dbReference>
<comment type="caution">
    <text evidence="2">The sequence shown here is derived from an EMBL/GenBank/DDBJ whole genome shotgun (WGS) entry which is preliminary data.</text>
</comment>
<organism evidence="2 3">
    <name type="scientific">Actinomadura fulvescens</name>
    <dbReference type="NCBI Taxonomy" id="46160"/>
    <lineage>
        <taxon>Bacteria</taxon>
        <taxon>Bacillati</taxon>
        <taxon>Actinomycetota</taxon>
        <taxon>Actinomycetes</taxon>
        <taxon>Streptosporangiales</taxon>
        <taxon>Thermomonosporaceae</taxon>
        <taxon>Actinomadura</taxon>
    </lineage>
</organism>
<evidence type="ECO:0000256" key="1">
    <source>
        <dbReference type="ARBA" id="ARBA00010552"/>
    </source>
</evidence>
<dbReference type="CDD" id="cd00448">
    <property type="entry name" value="YjgF_YER057c_UK114_family"/>
    <property type="match status" value="1"/>
</dbReference>
<comment type="similarity">
    <text evidence="1">Belongs to the RutC family.</text>
</comment>
<evidence type="ECO:0000313" key="2">
    <source>
        <dbReference type="EMBL" id="GAA2618212.1"/>
    </source>
</evidence>
<dbReference type="PANTHER" id="PTHR11803:SF58">
    <property type="entry name" value="PROTEIN HMF1-RELATED"/>
    <property type="match status" value="1"/>
</dbReference>
<dbReference type="Proteomes" id="UP001501509">
    <property type="component" value="Unassembled WGS sequence"/>
</dbReference>
<accession>A0ABP6CF70</accession>